<evidence type="ECO:0000256" key="5">
    <source>
        <dbReference type="ARBA" id="ARBA00023136"/>
    </source>
</evidence>
<name>A0A6J6WXB6_9ZZZZ</name>
<feature type="transmembrane region" description="Helical" evidence="6">
    <location>
        <begin position="83"/>
        <end position="102"/>
    </location>
</feature>
<keyword evidence="3 6" id="KW-0812">Transmembrane</keyword>
<evidence type="ECO:0000313" key="9">
    <source>
        <dbReference type="EMBL" id="CAB4861731.1"/>
    </source>
</evidence>
<accession>A0A6J6WXB6</accession>
<keyword evidence="5 6" id="KW-0472">Membrane</keyword>
<dbReference type="EMBL" id="CAEZZU010000130">
    <property type="protein sequence ID" value="CAB4781899.1"/>
    <property type="molecule type" value="Genomic_DNA"/>
</dbReference>
<dbReference type="GO" id="GO:0005886">
    <property type="term" value="C:plasma membrane"/>
    <property type="evidence" value="ECO:0007669"/>
    <property type="project" value="UniProtKB-SubCell"/>
</dbReference>
<keyword evidence="2" id="KW-1003">Cell membrane</keyword>
<evidence type="ECO:0000256" key="6">
    <source>
        <dbReference type="SAM" id="Phobius"/>
    </source>
</evidence>
<dbReference type="InterPro" id="IPR019108">
    <property type="entry name" value="Caa3_assmbl_CtaG-rel"/>
</dbReference>
<gene>
    <name evidence="7" type="ORF">UFOPK2925_00914</name>
    <name evidence="8" type="ORF">UFOPK2996_00122</name>
    <name evidence="9" type="ORF">UFOPK3317_00441</name>
    <name evidence="10" type="ORF">UFOPK3974_00450</name>
</gene>
<evidence type="ECO:0000313" key="10">
    <source>
        <dbReference type="EMBL" id="CAB4982635.1"/>
    </source>
</evidence>
<keyword evidence="4 6" id="KW-1133">Transmembrane helix</keyword>
<evidence type="ECO:0000313" key="7">
    <source>
        <dbReference type="EMBL" id="CAB4781899.1"/>
    </source>
</evidence>
<feature type="transmembrane region" description="Helical" evidence="6">
    <location>
        <begin position="149"/>
        <end position="173"/>
    </location>
</feature>
<feature type="transmembrane region" description="Helical" evidence="6">
    <location>
        <begin position="37"/>
        <end position="63"/>
    </location>
</feature>
<dbReference type="EMBL" id="CAFBLK010000056">
    <property type="protein sequence ID" value="CAB4861731.1"/>
    <property type="molecule type" value="Genomic_DNA"/>
</dbReference>
<feature type="transmembrane region" description="Helical" evidence="6">
    <location>
        <begin position="114"/>
        <end position="137"/>
    </location>
</feature>
<dbReference type="Pfam" id="PF09678">
    <property type="entry name" value="Caa3_CtaG"/>
    <property type="match status" value="1"/>
</dbReference>
<evidence type="ECO:0000256" key="4">
    <source>
        <dbReference type="ARBA" id="ARBA00022989"/>
    </source>
</evidence>
<dbReference type="EMBL" id="CAFBOR010000043">
    <property type="protein sequence ID" value="CAB4982635.1"/>
    <property type="molecule type" value="Genomic_DNA"/>
</dbReference>
<feature type="transmembrane region" description="Helical" evidence="6">
    <location>
        <begin position="14"/>
        <end position="30"/>
    </location>
</feature>
<organism evidence="8">
    <name type="scientific">freshwater metagenome</name>
    <dbReference type="NCBI Taxonomy" id="449393"/>
    <lineage>
        <taxon>unclassified sequences</taxon>
        <taxon>metagenomes</taxon>
        <taxon>ecological metagenomes</taxon>
    </lineage>
</organism>
<evidence type="ECO:0000256" key="1">
    <source>
        <dbReference type="ARBA" id="ARBA00004651"/>
    </source>
</evidence>
<evidence type="ECO:0000313" key="8">
    <source>
        <dbReference type="EMBL" id="CAB4786637.1"/>
    </source>
</evidence>
<reference evidence="8" key="1">
    <citation type="submission" date="2020-05" db="EMBL/GenBank/DDBJ databases">
        <authorList>
            <person name="Chiriac C."/>
            <person name="Salcher M."/>
            <person name="Ghai R."/>
            <person name="Kavagutti S V."/>
        </authorList>
    </citation>
    <scope>NUCLEOTIDE SEQUENCE</scope>
</reference>
<sequence>MAEAIPAWEPHPEVWLLVAALVASYAILVVRSGPSRVAAGAVVVSRLQIASFSLGAFTLLFASTWPIHDVAEGYMYSAHMVQHLLYTLIAAPLLLMGTPAWMMRMALPGRLLKVMAWWSRFLPALILFNTMIVLTHWPAVVDLALQSALFHFVVHAALLISAFIIWMPILSPLPEIPRLVAPMKVVYLFLQSIVPTVPATFLTFGSHPLYRRYETLPKLWGATALDDQLIAGLIMKIGAGLLIWAVIAVIFFRWAASEESRNRPDRALREMDRELIEMGLRK</sequence>
<feature type="transmembrane region" description="Helical" evidence="6">
    <location>
        <begin position="185"/>
        <end position="210"/>
    </location>
</feature>
<dbReference type="EMBL" id="CAFAAH010000005">
    <property type="protein sequence ID" value="CAB4786637.1"/>
    <property type="molecule type" value="Genomic_DNA"/>
</dbReference>
<evidence type="ECO:0000256" key="3">
    <source>
        <dbReference type="ARBA" id="ARBA00022692"/>
    </source>
</evidence>
<comment type="subcellular location">
    <subcellularLocation>
        <location evidence="1">Cell membrane</location>
        <topology evidence="1">Multi-pass membrane protein</topology>
    </subcellularLocation>
</comment>
<evidence type="ECO:0000256" key="2">
    <source>
        <dbReference type="ARBA" id="ARBA00022475"/>
    </source>
</evidence>
<protein>
    <submittedName>
        <fullName evidence="8">Unannotated protein</fullName>
    </submittedName>
</protein>
<proteinExistence type="predicted"/>
<feature type="transmembrane region" description="Helical" evidence="6">
    <location>
        <begin position="230"/>
        <end position="256"/>
    </location>
</feature>
<dbReference type="AlphaFoldDB" id="A0A6J6WXB6"/>